<evidence type="ECO:0000256" key="1">
    <source>
        <dbReference type="ARBA" id="ARBA00001974"/>
    </source>
</evidence>
<dbReference type="InterPro" id="IPR004416">
    <property type="entry name" value="MnmG"/>
</dbReference>
<dbReference type="FunFam" id="3.50.50.60:FF:000082">
    <property type="entry name" value="protein MTO1 homolog, mitochondrial isoform X1"/>
    <property type="match status" value="1"/>
</dbReference>
<dbReference type="SUPFAM" id="SSF51905">
    <property type="entry name" value="FAD/NAD(P)-binding domain"/>
    <property type="match status" value="1"/>
</dbReference>
<evidence type="ECO:0000259" key="5">
    <source>
        <dbReference type="SMART" id="SM01228"/>
    </source>
</evidence>
<dbReference type="SMART" id="SM01228">
    <property type="entry name" value="GIDA_assoc_3"/>
    <property type="match status" value="1"/>
</dbReference>
<evidence type="ECO:0000313" key="7">
    <source>
        <dbReference type="Proteomes" id="UP000614601"/>
    </source>
</evidence>
<dbReference type="InterPro" id="IPR047001">
    <property type="entry name" value="MnmG_C_subdom"/>
</dbReference>
<sequence length="667" mass="75381">MRRIHGFLHQKVVSSRYLQIWANDPELSKRFDVIVVGGGHAGCEGAAAAARCGSRVLLITHNVNTIGIMSCNPSFGGIGKGHLMRELDAFDGVSPRICDQSAITFQALNRSHGPAVLGLRAQMDREIYLKNMQQEILNTPGLMVLESAVEDLVLEESTNKMRIYGCVLGDGTIVNSNTVMLTTGTFLSAEIYRGMTSKPAGRIGDAASYGLSRTFNRLGFVLGRLRTGTPPRLDADTIDFTKFEEAPPDQKPIPFSYLTKKVWIGVDQQLSTHFGYTNQKVVEIINKNLDQNLHATGGVTGPRYCPSLETKVIRFPKLNHRFFLEREGLNCNVVYMQGSTMTNDEKIQDQIVNSIKGLENTKILQYGYGVQYDYVNPKQLQPWLETRKVEGLFLAGQINGTTGYEEAASQGVLAGINCVWRSKTRSNCQYVPREPLTVCRSEGYMGVLVDDLINFGVKEPYRMFTSRVEFRLHLRPDNADLRLTEKAKDYGVLSPERWAHYSTVKADFTRLKEKLMDFEISLYQWSKVLGPMGYKLNGTARKHSAYEMMHRHDVKLQHLYEADPDAFKNIVDLLENEDIQERVRLDGMYSHQHARYMKQMNEMKQEMTATLPEDLDYSNVEGLNLECREKLDSLRPLNLAAASRIEGMTPEALITLLRYTKGRSKRL</sequence>
<dbReference type="EMBL" id="CAJFCW020000002">
    <property type="protein sequence ID" value="CAG9097113.1"/>
    <property type="molecule type" value="Genomic_DNA"/>
</dbReference>
<dbReference type="PANTHER" id="PTHR11806:SF0">
    <property type="entry name" value="PROTEIN MTO1 HOMOLOG, MITOCHONDRIAL"/>
    <property type="match status" value="1"/>
</dbReference>
<keyword evidence="3" id="KW-0285">Flavoprotein</keyword>
<comment type="cofactor">
    <cofactor evidence="1">
        <name>FAD</name>
        <dbReference type="ChEBI" id="CHEBI:57692"/>
    </cofactor>
</comment>
<gene>
    <name evidence="6" type="ORF">BOKJ2_LOCUS4455</name>
</gene>
<dbReference type="InterPro" id="IPR026904">
    <property type="entry name" value="MnmG_C"/>
</dbReference>
<dbReference type="Proteomes" id="UP000783686">
    <property type="component" value="Unassembled WGS sequence"/>
</dbReference>
<dbReference type="PROSITE" id="PS01280">
    <property type="entry name" value="GIDA_1"/>
    <property type="match status" value="1"/>
</dbReference>
<keyword evidence="4" id="KW-0274">FAD</keyword>
<accession>A0A811KBB4</accession>
<reference evidence="6" key="1">
    <citation type="submission" date="2020-09" db="EMBL/GenBank/DDBJ databases">
        <authorList>
            <person name="Kikuchi T."/>
        </authorList>
    </citation>
    <scope>NUCLEOTIDE SEQUENCE</scope>
    <source>
        <strain evidence="6">SH1</strain>
    </source>
</reference>
<dbReference type="Pfam" id="PF21680">
    <property type="entry name" value="GIDA_C_1st"/>
    <property type="match status" value="1"/>
</dbReference>
<dbReference type="Proteomes" id="UP000614601">
    <property type="component" value="Unassembled WGS sequence"/>
</dbReference>
<dbReference type="Pfam" id="PF13932">
    <property type="entry name" value="SAM_GIDA_C"/>
    <property type="match status" value="1"/>
</dbReference>
<keyword evidence="7" id="KW-1185">Reference proteome</keyword>
<dbReference type="Gene3D" id="1.10.150.570">
    <property type="entry name" value="GidA associated domain, C-terminal subdomain"/>
    <property type="match status" value="1"/>
</dbReference>
<feature type="domain" description="tRNA uridine 5-carboxymethylaminomethyl modification enzyme C-terminal subdomain" evidence="5">
    <location>
        <begin position="587"/>
        <end position="658"/>
    </location>
</feature>
<dbReference type="EMBL" id="CAJFDH010000002">
    <property type="protein sequence ID" value="CAD5212654.1"/>
    <property type="molecule type" value="Genomic_DNA"/>
</dbReference>
<dbReference type="NCBIfam" id="TIGR00136">
    <property type="entry name" value="mnmG_gidA"/>
    <property type="match status" value="1"/>
</dbReference>
<protein>
    <recommendedName>
        <fullName evidence="5">tRNA uridine 5-carboxymethylaminomethyl modification enzyme C-terminal subdomain domain-containing protein</fullName>
    </recommendedName>
</protein>
<organism evidence="6 7">
    <name type="scientific">Bursaphelenchus okinawaensis</name>
    <dbReference type="NCBI Taxonomy" id="465554"/>
    <lineage>
        <taxon>Eukaryota</taxon>
        <taxon>Metazoa</taxon>
        <taxon>Ecdysozoa</taxon>
        <taxon>Nematoda</taxon>
        <taxon>Chromadorea</taxon>
        <taxon>Rhabditida</taxon>
        <taxon>Tylenchina</taxon>
        <taxon>Tylenchomorpha</taxon>
        <taxon>Aphelenchoidea</taxon>
        <taxon>Aphelenchoididae</taxon>
        <taxon>Bursaphelenchus</taxon>
    </lineage>
</organism>
<evidence type="ECO:0000313" key="6">
    <source>
        <dbReference type="EMBL" id="CAD5212654.1"/>
    </source>
</evidence>
<dbReference type="InterPro" id="IPR020595">
    <property type="entry name" value="MnmG-rel_CS"/>
</dbReference>
<dbReference type="Pfam" id="PF01134">
    <property type="entry name" value="GIDA"/>
    <property type="match status" value="1"/>
</dbReference>
<dbReference type="InterPro" id="IPR040131">
    <property type="entry name" value="MnmG_N"/>
</dbReference>
<dbReference type="GO" id="GO:0070899">
    <property type="term" value="P:mitochondrial tRNA wobble uridine modification"/>
    <property type="evidence" value="ECO:0007669"/>
    <property type="project" value="UniProtKB-ARBA"/>
</dbReference>
<comment type="similarity">
    <text evidence="2">Belongs to the MnmG family.</text>
</comment>
<dbReference type="PANTHER" id="PTHR11806">
    <property type="entry name" value="GLUCOSE INHIBITED DIVISION PROTEIN A"/>
    <property type="match status" value="1"/>
</dbReference>
<dbReference type="FunFam" id="1.10.150.570:FF:000001">
    <property type="entry name" value="tRNA uridine 5-carboxymethylaminomethyl modification enzyme MnmG"/>
    <property type="match status" value="1"/>
</dbReference>
<dbReference type="InterPro" id="IPR036188">
    <property type="entry name" value="FAD/NAD-bd_sf"/>
</dbReference>
<dbReference type="GO" id="GO:0005829">
    <property type="term" value="C:cytosol"/>
    <property type="evidence" value="ECO:0007669"/>
    <property type="project" value="TreeGrafter"/>
</dbReference>
<evidence type="ECO:0000256" key="2">
    <source>
        <dbReference type="ARBA" id="ARBA00007653"/>
    </source>
</evidence>
<dbReference type="OrthoDB" id="3329at2759"/>
<name>A0A811KBB4_9BILA</name>
<dbReference type="InterPro" id="IPR044920">
    <property type="entry name" value="MnmG_C_subdom_sf"/>
</dbReference>
<dbReference type="GO" id="GO:0005739">
    <property type="term" value="C:mitochondrion"/>
    <property type="evidence" value="ECO:0007669"/>
    <property type="project" value="GOC"/>
</dbReference>
<dbReference type="InterPro" id="IPR049312">
    <property type="entry name" value="GIDA_C_N"/>
</dbReference>
<proteinExistence type="inferred from homology"/>
<evidence type="ECO:0000256" key="3">
    <source>
        <dbReference type="ARBA" id="ARBA00022630"/>
    </source>
</evidence>
<dbReference type="GO" id="GO:0050660">
    <property type="term" value="F:flavin adenine dinucleotide binding"/>
    <property type="evidence" value="ECO:0007669"/>
    <property type="project" value="InterPro"/>
</dbReference>
<dbReference type="AlphaFoldDB" id="A0A811KBB4"/>
<comment type="caution">
    <text evidence="6">The sequence shown here is derived from an EMBL/GenBank/DDBJ whole genome shotgun (WGS) entry which is preliminary data.</text>
</comment>
<dbReference type="InterPro" id="IPR002218">
    <property type="entry name" value="MnmG-rel"/>
</dbReference>
<dbReference type="GO" id="GO:0030488">
    <property type="term" value="P:tRNA methylation"/>
    <property type="evidence" value="ECO:0007669"/>
    <property type="project" value="TreeGrafter"/>
</dbReference>
<dbReference type="Gene3D" id="3.50.50.60">
    <property type="entry name" value="FAD/NAD(P)-binding domain"/>
    <property type="match status" value="2"/>
</dbReference>
<evidence type="ECO:0000256" key="4">
    <source>
        <dbReference type="ARBA" id="ARBA00022827"/>
    </source>
</evidence>
<dbReference type="FunFam" id="3.50.50.60:FF:000002">
    <property type="entry name" value="tRNA uridine 5-carboxymethylaminomethyl modification enzyme MnmG"/>
    <property type="match status" value="1"/>
</dbReference>